<dbReference type="WBParaSite" id="TREG1_16820.1">
    <property type="protein sequence ID" value="TREG1_16820.1"/>
    <property type="gene ID" value="TREG1_16820"/>
</dbReference>
<evidence type="ECO:0000313" key="7">
    <source>
        <dbReference type="WBParaSite" id="TREG1_16820.1"/>
    </source>
</evidence>
<evidence type="ECO:0000256" key="3">
    <source>
        <dbReference type="ARBA" id="ARBA00022771"/>
    </source>
</evidence>
<proteinExistence type="predicted"/>
<keyword evidence="6" id="KW-1185">Reference proteome</keyword>
<dbReference type="SMART" id="SM01175">
    <property type="entry name" value="DUF4206"/>
    <property type="match status" value="1"/>
</dbReference>
<dbReference type="AlphaFoldDB" id="A0AA85J906"/>
<keyword evidence="2" id="KW-0677">Repeat</keyword>
<dbReference type="Pfam" id="PF13901">
    <property type="entry name" value="RH_dom"/>
    <property type="match status" value="1"/>
</dbReference>
<keyword evidence="4" id="KW-0862">Zinc</keyword>
<keyword evidence="3" id="KW-0863">Zinc-finger</keyword>
<reference evidence="7" key="2">
    <citation type="submission" date="2023-11" db="UniProtKB">
        <authorList>
            <consortium name="WormBaseParasite"/>
        </authorList>
    </citation>
    <scope>IDENTIFICATION</scope>
</reference>
<name>A0AA85J906_TRIRE</name>
<dbReference type="InterPro" id="IPR051366">
    <property type="entry name" value="DEF8"/>
</dbReference>
<dbReference type="PANTHER" id="PTHR12326">
    <property type="entry name" value="PLECKSTRIN HOMOLOGY DOMAIN CONTAINING PROTEIN"/>
    <property type="match status" value="1"/>
</dbReference>
<organism evidence="6 7">
    <name type="scientific">Trichobilharzia regenti</name>
    <name type="common">Nasal bird schistosome</name>
    <dbReference type="NCBI Taxonomy" id="157069"/>
    <lineage>
        <taxon>Eukaryota</taxon>
        <taxon>Metazoa</taxon>
        <taxon>Spiralia</taxon>
        <taxon>Lophotrochozoa</taxon>
        <taxon>Platyhelminthes</taxon>
        <taxon>Trematoda</taxon>
        <taxon>Digenea</taxon>
        <taxon>Strigeidida</taxon>
        <taxon>Schistosomatoidea</taxon>
        <taxon>Schistosomatidae</taxon>
        <taxon>Trichobilharzia</taxon>
    </lineage>
</organism>
<keyword evidence="1" id="KW-0479">Metal-binding</keyword>
<sequence>MVYDLTERSGIPSVSAVVLLCPVSMVDDCSCDLRINMVDRFHRINPFDGSVQENQSAISALYDAQTGIKNVEKGFSESMSNDYFSVPFIHINESSTVEDLEDAILKCKHMFLALSKESSEKKERLLDRLIELRRILQDVKELSGMSTNSSRHSLGCTSTGVIDTSSISRNLSQVSLPSLSYQTISPEGSRSSLRHTPYPGGHDFQMVSAIRHLGRTCECCGRIVRRPTGKIFSCRTCHIICHFDGCLNSLVRRCPGALHLSNTVSGCHLGFRRLRTESESGAHKTSGLSPTVNFPDLRHRISFKYLDVSNLSFISANLTSQSWTCAECSKPINFSPSDAVLPRRLNKSNYAKAINEVLERGIGALVGKAFEDLLPKSDNVDQMTPQISSQQPSLSAYLMKFVSRELFTADSNQLNDPLKHYAISASNVTFEPIQTWHDACVMQAFKKVSRPIPSSLLIDIQNGHLKFEKPSSVSNLLENSSSISPYTLDSAHLCYYSGYFYCSKCHWGDTFQIPACMFVMGDYKAKPVCRTSYLWLNYAWSRHLFRVPLSWYYHEPLARQVCSLRSRIFRLQPYFNVCSDAKRYASDVEEYGLEWFLEQPFTFTMDLISQVLNGKLFMKLKNLLSRVDEHVVECQICETHVPSYCTVCNEGPVRPHDLKMTFCNRCNKSCHRSCLSVSLPVDLKNTSSFAEIQKTYELLESDSDWDRIQDEWIEVLYPCLCVLCRQCGSP</sequence>
<evidence type="ECO:0000256" key="2">
    <source>
        <dbReference type="ARBA" id="ARBA00022737"/>
    </source>
</evidence>
<dbReference type="CDD" id="cd00029">
    <property type="entry name" value="C1"/>
    <property type="match status" value="1"/>
</dbReference>
<protein>
    <recommendedName>
        <fullName evidence="5">Rubicon Homology domain-containing protein</fullName>
    </recommendedName>
</protein>
<dbReference type="PANTHER" id="PTHR12326:SF3">
    <property type="entry name" value="DIFFERENTIALLY EXPRESSED IN FDCP 8 HOMOLOG"/>
    <property type="match status" value="1"/>
</dbReference>
<evidence type="ECO:0000259" key="5">
    <source>
        <dbReference type="SMART" id="SM01175"/>
    </source>
</evidence>
<accession>A0AA85J906</accession>
<dbReference type="Gene3D" id="3.30.60.20">
    <property type="match status" value="1"/>
</dbReference>
<evidence type="ECO:0000313" key="6">
    <source>
        <dbReference type="Proteomes" id="UP000050795"/>
    </source>
</evidence>
<dbReference type="InterPro" id="IPR025258">
    <property type="entry name" value="RH_dom"/>
</dbReference>
<dbReference type="GO" id="GO:0008270">
    <property type="term" value="F:zinc ion binding"/>
    <property type="evidence" value="ECO:0007669"/>
    <property type="project" value="UniProtKB-KW"/>
</dbReference>
<evidence type="ECO:0000256" key="1">
    <source>
        <dbReference type="ARBA" id="ARBA00022723"/>
    </source>
</evidence>
<dbReference type="Proteomes" id="UP000050795">
    <property type="component" value="Unassembled WGS sequence"/>
</dbReference>
<reference evidence="6" key="1">
    <citation type="submission" date="2022-06" db="EMBL/GenBank/DDBJ databases">
        <authorList>
            <person name="Berger JAMES D."/>
            <person name="Berger JAMES D."/>
        </authorList>
    </citation>
    <scope>NUCLEOTIDE SEQUENCE [LARGE SCALE GENOMIC DNA]</scope>
</reference>
<feature type="domain" description="Rubicon Homology" evidence="5">
    <location>
        <begin position="492"/>
        <end position="687"/>
    </location>
</feature>
<evidence type="ECO:0000256" key="4">
    <source>
        <dbReference type="ARBA" id="ARBA00022833"/>
    </source>
</evidence>